<comment type="caution">
    <text evidence="2">The sequence shown here is derived from an EMBL/GenBank/DDBJ whole genome shotgun (WGS) entry which is preliminary data.</text>
</comment>
<organism evidence="2 3">
    <name type="scientific">Paenibacillus allorhizosphaerae</name>
    <dbReference type="NCBI Taxonomy" id="2849866"/>
    <lineage>
        <taxon>Bacteria</taxon>
        <taxon>Bacillati</taxon>
        <taxon>Bacillota</taxon>
        <taxon>Bacilli</taxon>
        <taxon>Bacillales</taxon>
        <taxon>Paenibacillaceae</taxon>
        <taxon>Paenibacillus</taxon>
    </lineage>
</organism>
<gene>
    <name evidence="2" type="ORF">PAECIP111802_02799</name>
</gene>
<dbReference type="InterPro" id="IPR025177">
    <property type="entry name" value="MciZ"/>
</dbReference>
<proteinExistence type="predicted"/>
<evidence type="ECO:0000313" key="3">
    <source>
        <dbReference type="Proteomes" id="UP000730618"/>
    </source>
</evidence>
<evidence type="ECO:0000256" key="1">
    <source>
        <dbReference type="SAM" id="MobiDB-lite"/>
    </source>
</evidence>
<keyword evidence="3" id="KW-1185">Reference proteome</keyword>
<dbReference type="EMBL" id="CAJVCE010000007">
    <property type="protein sequence ID" value="CAG7641974.1"/>
    <property type="molecule type" value="Genomic_DNA"/>
</dbReference>
<dbReference type="RefSeq" id="WP_218099139.1">
    <property type="nucleotide sequence ID" value="NZ_CAJVCE010000007.1"/>
</dbReference>
<dbReference type="Pfam" id="PF13072">
    <property type="entry name" value="MciZ"/>
    <property type="match status" value="1"/>
</dbReference>
<reference evidence="2 3" key="1">
    <citation type="submission" date="2021-06" db="EMBL/GenBank/DDBJ databases">
        <authorList>
            <person name="Criscuolo A."/>
        </authorList>
    </citation>
    <scope>NUCLEOTIDE SEQUENCE [LARGE SCALE GENOMIC DNA]</scope>
    <source>
        <strain evidence="3">CIP 111802</strain>
    </source>
</reference>
<sequence>MKTYYASNHIRLVGKAREIKNYIKSMLQTAPENMTLSEFMQGKRNKDAADPILLRQALIDRRQKASREPHRQPHTPKQKMADRRVIPFPSK</sequence>
<dbReference type="Proteomes" id="UP000730618">
    <property type="component" value="Unassembled WGS sequence"/>
</dbReference>
<evidence type="ECO:0000313" key="2">
    <source>
        <dbReference type="EMBL" id="CAG7641974.1"/>
    </source>
</evidence>
<feature type="compositionally biased region" description="Basic and acidic residues" evidence="1">
    <location>
        <begin position="61"/>
        <end position="71"/>
    </location>
</feature>
<accession>A0ABN7TK13</accession>
<name>A0ABN7TK13_9BACL</name>
<protein>
    <submittedName>
        <fullName evidence="2">Uncharacterized protein</fullName>
    </submittedName>
</protein>
<feature type="region of interest" description="Disordered" evidence="1">
    <location>
        <begin position="61"/>
        <end position="91"/>
    </location>
</feature>